<dbReference type="Proteomes" id="UP001233172">
    <property type="component" value="Unassembled WGS sequence"/>
</dbReference>
<organism evidence="1 2">
    <name type="scientific">Biomphalaria pfeifferi</name>
    <name type="common">Bloodfluke planorb</name>
    <name type="synonym">Freshwater snail</name>
    <dbReference type="NCBI Taxonomy" id="112525"/>
    <lineage>
        <taxon>Eukaryota</taxon>
        <taxon>Metazoa</taxon>
        <taxon>Spiralia</taxon>
        <taxon>Lophotrochozoa</taxon>
        <taxon>Mollusca</taxon>
        <taxon>Gastropoda</taxon>
        <taxon>Heterobranchia</taxon>
        <taxon>Euthyneura</taxon>
        <taxon>Panpulmonata</taxon>
        <taxon>Hygrophila</taxon>
        <taxon>Lymnaeoidea</taxon>
        <taxon>Planorbidae</taxon>
        <taxon>Biomphalaria</taxon>
    </lineage>
</organism>
<dbReference type="EMBL" id="JASAOG010000072">
    <property type="protein sequence ID" value="KAK0055181.1"/>
    <property type="molecule type" value="Genomic_DNA"/>
</dbReference>
<name>A0AAD8BIH0_BIOPF</name>
<accession>A0AAD8BIH0</accession>
<protein>
    <submittedName>
        <fullName evidence="1">Uncharacterized protein</fullName>
    </submittedName>
</protein>
<gene>
    <name evidence="1" type="ORF">Bpfe_015472</name>
</gene>
<proteinExistence type="predicted"/>
<evidence type="ECO:0000313" key="2">
    <source>
        <dbReference type="Proteomes" id="UP001233172"/>
    </source>
</evidence>
<reference evidence="1" key="2">
    <citation type="submission" date="2023-04" db="EMBL/GenBank/DDBJ databases">
        <authorList>
            <person name="Bu L."/>
            <person name="Lu L."/>
            <person name="Laidemitt M.R."/>
            <person name="Zhang S.M."/>
            <person name="Mutuku M."/>
            <person name="Mkoji G."/>
            <person name="Steinauer M."/>
            <person name="Loker E.S."/>
        </authorList>
    </citation>
    <scope>NUCLEOTIDE SEQUENCE</scope>
    <source>
        <strain evidence="1">KasaAsao</strain>
        <tissue evidence="1">Whole Snail</tissue>
    </source>
</reference>
<keyword evidence="2" id="KW-1185">Reference proteome</keyword>
<comment type="caution">
    <text evidence="1">The sequence shown here is derived from an EMBL/GenBank/DDBJ whole genome shotgun (WGS) entry which is preliminary data.</text>
</comment>
<feature type="non-terminal residue" evidence="1">
    <location>
        <position position="1"/>
    </location>
</feature>
<dbReference type="AlphaFoldDB" id="A0AAD8BIH0"/>
<evidence type="ECO:0000313" key="1">
    <source>
        <dbReference type="EMBL" id="KAK0055181.1"/>
    </source>
</evidence>
<reference evidence="1" key="1">
    <citation type="journal article" date="2023" name="PLoS Negl. Trop. Dis.">
        <title>A genome sequence for Biomphalaria pfeifferi, the major vector snail for the human-infecting parasite Schistosoma mansoni.</title>
        <authorList>
            <person name="Bu L."/>
            <person name="Lu L."/>
            <person name="Laidemitt M.R."/>
            <person name="Zhang S.M."/>
            <person name="Mutuku M."/>
            <person name="Mkoji G."/>
            <person name="Steinauer M."/>
            <person name="Loker E.S."/>
        </authorList>
    </citation>
    <scope>NUCLEOTIDE SEQUENCE</scope>
    <source>
        <strain evidence="1">KasaAsao</strain>
    </source>
</reference>
<sequence length="51" mass="5533">ISANAVPHTQKLRTRVTHIWGDRKLQPTQSAMSEPRPGRTAAVIAVCPMPG</sequence>
<feature type="non-terminal residue" evidence="1">
    <location>
        <position position="51"/>
    </location>
</feature>